<protein>
    <recommendedName>
        <fullName evidence="6">V-type ATP synthase subunit D</fullName>
    </recommendedName>
</protein>
<keyword evidence="4" id="KW-0175">Coiled coil</keyword>
<evidence type="ECO:0000313" key="5">
    <source>
        <dbReference type="EMBL" id="GAG71788.1"/>
    </source>
</evidence>
<comment type="caution">
    <text evidence="5">The sequence shown here is derived from an EMBL/GenBank/DDBJ whole genome shotgun (WGS) entry which is preliminary data.</text>
</comment>
<evidence type="ECO:0000256" key="4">
    <source>
        <dbReference type="SAM" id="Coils"/>
    </source>
</evidence>
<gene>
    <name evidence="5" type="ORF">S01H4_05563</name>
</gene>
<dbReference type="EMBL" id="BART01001627">
    <property type="protein sequence ID" value="GAG71788.1"/>
    <property type="molecule type" value="Genomic_DNA"/>
</dbReference>
<dbReference type="InterPro" id="IPR002699">
    <property type="entry name" value="V_ATPase_D"/>
</dbReference>
<name>X1AGD8_9ZZZZ</name>
<dbReference type="PANTHER" id="PTHR11671">
    <property type="entry name" value="V-TYPE ATP SYNTHASE SUBUNIT D"/>
    <property type="match status" value="1"/>
</dbReference>
<sequence>MREAITIPPTKDNLLKYKKKLKLVERAYDLLREKYEALLMKLHIISSQAISMREKMEEGLREAYYEYIKTESELGKDMINIFSETIPKEVIVNSIPLEYMGVSYSDLQLTNLPDPSYGFFGISSSLWITAKRFRDIFDLIVELAEVENFAYKVIRNLQSTQLSLNALDKVYRVRFGNIIKYIEEALESYELESIYTIKKLKQKIELKNKIKRRN</sequence>
<dbReference type="GO" id="GO:0046961">
    <property type="term" value="F:proton-transporting ATPase activity, rotational mechanism"/>
    <property type="evidence" value="ECO:0007669"/>
    <property type="project" value="InterPro"/>
</dbReference>
<keyword evidence="2" id="KW-0813">Transport</keyword>
<dbReference type="Pfam" id="PF01813">
    <property type="entry name" value="ATP-synt_D"/>
    <property type="match status" value="1"/>
</dbReference>
<reference evidence="5" key="1">
    <citation type="journal article" date="2014" name="Front. Microbiol.">
        <title>High frequency of phylogenetically diverse reductive dehalogenase-homologous genes in deep subseafloor sedimentary metagenomes.</title>
        <authorList>
            <person name="Kawai M."/>
            <person name="Futagami T."/>
            <person name="Toyoda A."/>
            <person name="Takaki Y."/>
            <person name="Nishi S."/>
            <person name="Hori S."/>
            <person name="Arai W."/>
            <person name="Tsubouchi T."/>
            <person name="Morono Y."/>
            <person name="Uchiyama I."/>
            <person name="Ito T."/>
            <person name="Fujiyama A."/>
            <person name="Inagaki F."/>
            <person name="Takami H."/>
        </authorList>
    </citation>
    <scope>NUCLEOTIDE SEQUENCE</scope>
    <source>
        <strain evidence="5">Expedition CK06-06</strain>
    </source>
</reference>
<feature type="coiled-coil region" evidence="4">
    <location>
        <begin position="14"/>
        <end position="41"/>
    </location>
</feature>
<organism evidence="5">
    <name type="scientific">marine sediment metagenome</name>
    <dbReference type="NCBI Taxonomy" id="412755"/>
    <lineage>
        <taxon>unclassified sequences</taxon>
        <taxon>metagenomes</taxon>
        <taxon>ecological metagenomes</taxon>
    </lineage>
</organism>
<evidence type="ECO:0008006" key="6">
    <source>
        <dbReference type="Google" id="ProtNLM"/>
    </source>
</evidence>
<dbReference type="AlphaFoldDB" id="X1AGD8"/>
<evidence type="ECO:0000256" key="2">
    <source>
        <dbReference type="ARBA" id="ARBA00022448"/>
    </source>
</evidence>
<accession>X1AGD8</accession>
<dbReference type="NCBIfam" id="TIGR00309">
    <property type="entry name" value="V_ATPase_subD"/>
    <property type="match status" value="1"/>
</dbReference>
<evidence type="ECO:0000256" key="1">
    <source>
        <dbReference type="ARBA" id="ARBA00005850"/>
    </source>
</evidence>
<evidence type="ECO:0000256" key="3">
    <source>
        <dbReference type="ARBA" id="ARBA00023065"/>
    </source>
</evidence>
<keyword evidence="3" id="KW-0406">Ion transport</keyword>
<dbReference type="Gene3D" id="1.10.287.3240">
    <property type="match status" value="1"/>
</dbReference>
<comment type="similarity">
    <text evidence="1">Belongs to the V-ATPase D subunit family.</text>
</comment>
<proteinExistence type="inferred from homology"/>